<dbReference type="Proteomes" id="UP000182573">
    <property type="component" value="Unassembled WGS sequence"/>
</dbReference>
<reference evidence="1 2" key="1">
    <citation type="submission" date="2016-10" db="EMBL/GenBank/DDBJ databases">
        <authorList>
            <person name="de Groot N.N."/>
        </authorList>
    </citation>
    <scope>NUCLEOTIDE SEQUENCE [LARGE SCALE GENOMIC DNA]</scope>
    <source>
        <strain evidence="1 2">DSM 3756</strain>
    </source>
</reference>
<proteinExistence type="predicted"/>
<dbReference type="AlphaFoldDB" id="A0A1H2QK21"/>
<organism evidence="1 2">
    <name type="scientific">Haloarcula vallismortis</name>
    <name type="common">Halobacterium vallismortis</name>
    <dbReference type="NCBI Taxonomy" id="28442"/>
    <lineage>
        <taxon>Archaea</taxon>
        <taxon>Methanobacteriati</taxon>
        <taxon>Methanobacteriota</taxon>
        <taxon>Stenosarchaea group</taxon>
        <taxon>Halobacteria</taxon>
        <taxon>Halobacteriales</taxon>
        <taxon>Haloarculaceae</taxon>
        <taxon>Haloarcula</taxon>
    </lineage>
</organism>
<dbReference type="RefSeq" id="WP_004518492.1">
    <property type="nucleotide sequence ID" value="NZ_FNOF01000001.1"/>
</dbReference>
<accession>A0A1H2QK21</accession>
<evidence type="ECO:0000313" key="1">
    <source>
        <dbReference type="EMBL" id="SDW07511.1"/>
    </source>
</evidence>
<protein>
    <submittedName>
        <fullName evidence="1">RecA-superfamily ATPase, KaiC/GvpD/RAD55 family</fullName>
    </submittedName>
</protein>
<name>A0A1H2QK21_HALVA</name>
<dbReference type="STRING" id="28442.SAMN05443574_101268"/>
<dbReference type="EMBL" id="FNOF01000001">
    <property type="protein sequence ID" value="SDW07511.1"/>
    <property type="molecule type" value="Genomic_DNA"/>
</dbReference>
<dbReference type="InterPro" id="IPR055927">
    <property type="entry name" value="DUF7504"/>
</dbReference>
<dbReference type="Pfam" id="PF24336">
    <property type="entry name" value="DUF7504"/>
    <property type="match status" value="1"/>
</dbReference>
<evidence type="ECO:0000313" key="2">
    <source>
        <dbReference type="Proteomes" id="UP000182573"/>
    </source>
</evidence>
<gene>
    <name evidence="1" type="ORF">SAMN05443574_101268</name>
</gene>
<sequence length="221" mass="23928">MSQRQDDRYRFDGLPLNPVDLGTSLLVTGPVLSGAREMGLRLLCSPDIDGGTVLVSTDSDATTMLEDFERYGGVLDRDRVRVIDCAQESSGLQDDSVSTVSTPADLTGIGIEYSGHYESTYANGYTRVRTGIITLTPLLVYSDDVRAVYRFLNTITGRIGTADGLGVCVLDPDAHEEQVVESVAQFFDGRVDVRADAGDLDLRVKGLRDQPTEWTPVSAGT</sequence>